<dbReference type="AlphaFoldDB" id="U3BCJ1"/>
<dbReference type="Gene3D" id="3.30.420.10">
    <property type="entry name" value="Ribonuclease H-like superfamily/Ribonuclease H"/>
    <property type="match status" value="1"/>
</dbReference>
<evidence type="ECO:0000256" key="1">
    <source>
        <dbReference type="ARBA" id="ARBA00012417"/>
    </source>
</evidence>
<dbReference type="EMBL" id="BATJ01000008">
    <property type="protein sequence ID" value="GAD67489.1"/>
    <property type="molecule type" value="Genomic_DNA"/>
</dbReference>
<dbReference type="InterPro" id="IPR036397">
    <property type="entry name" value="RNaseH_sf"/>
</dbReference>
<keyword evidence="8" id="KW-1185">Reference proteome</keyword>
<dbReference type="PANTHER" id="PTHR30231:SF4">
    <property type="entry name" value="PROTEIN NEN2"/>
    <property type="match status" value="1"/>
</dbReference>
<accession>U3BCJ1</accession>
<dbReference type="NCBIfam" id="NF006602">
    <property type="entry name" value="PRK09146.1"/>
    <property type="match status" value="1"/>
</dbReference>
<keyword evidence="2" id="KW-0540">Nuclease</keyword>
<dbReference type="SMART" id="SM00479">
    <property type="entry name" value="EXOIII"/>
    <property type="match status" value="1"/>
</dbReference>
<dbReference type="SUPFAM" id="SSF53098">
    <property type="entry name" value="Ribonuclease H-like"/>
    <property type="match status" value="1"/>
</dbReference>
<protein>
    <recommendedName>
        <fullName evidence="1">DNA-directed DNA polymerase</fullName>
        <ecNumber evidence="1">2.7.7.7</ecNumber>
    </recommendedName>
</protein>
<reference evidence="7 8" key="1">
    <citation type="submission" date="2013-09" db="EMBL/GenBank/DDBJ databases">
        <title>Whole genome shotgun sequence of Vibrio proteolyticus NBRC 13287.</title>
        <authorList>
            <person name="Isaki S."/>
            <person name="Hosoyama A."/>
            <person name="Numata M."/>
            <person name="Hashimoto M."/>
            <person name="Hosoyama Y."/>
            <person name="Tsuchikane K."/>
            <person name="Noguchi M."/>
            <person name="Hirakata S."/>
            <person name="Ichikawa N."/>
            <person name="Ohji S."/>
            <person name="Yamazoe A."/>
            <person name="Fujita N."/>
        </authorList>
    </citation>
    <scope>NUCLEOTIDE SEQUENCE [LARGE SCALE GENOMIC DNA]</scope>
    <source>
        <strain evidence="7 8">NBRC 13287</strain>
    </source>
</reference>
<dbReference type="Pfam" id="PF00929">
    <property type="entry name" value="RNase_T"/>
    <property type="match status" value="1"/>
</dbReference>
<dbReference type="eggNOG" id="COG0847">
    <property type="taxonomic scope" value="Bacteria"/>
</dbReference>
<proteinExistence type="predicted"/>
<sequence>MLTRSVSSPLIDWENKFRQKQQLIQEPALLAFYGQALPPASTPMEDVVFLAMDFETTGLNAKEDDIITIGTVPFTLNRIFVNKARHWTVRPSKQLPEESIVIHGITHSDILDAPDLSEIYQEVLEQMAGKITVVHYNPIERMFFDSALRARIGEGIEFPVVDTMELESTIQKKQFGGLLNRLKGKKPQSVRLGQSRSRYGLPLYTPHHALIDAIATAELLQAQIAHHYSKEQPLKDFLL</sequence>
<gene>
    <name evidence="7" type="ORF">VPR01S_08_00710</name>
</gene>
<dbReference type="STRING" id="1219065.VPR01S_08_00710"/>
<dbReference type="CDD" id="cd06127">
    <property type="entry name" value="DEDDh"/>
    <property type="match status" value="1"/>
</dbReference>
<dbReference type="GO" id="GO:0003677">
    <property type="term" value="F:DNA binding"/>
    <property type="evidence" value="ECO:0007669"/>
    <property type="project" value="InterPro"/>
</dbReference>
<evidence type="ECO:0000313" key="8">
    <source>
        <dbReference type="Proteomes" id="UP000016570"/>
    </source>
</evidence>
<dbReference type="InterPro" id="IPR013520">
    <property type="entry name" value="Ribonucl_H"/>
</dbReference>
<dbReference type="GO" id="GO:0003887">
    <property type="term" value="F:DNA-directed DNA polymerase activity"/>
    <property type="evidence" value="ECO:0007669"/>
    <property type="project" value="UniProtKB-EC"/>
</dbReference>
<feature type="domain" description="Exonuclease" evidence="6">
    <location>
        <begin position="48"/>
        <end position="229"/>
    </location>
</feature>
<evidence type="ECO:0000313" key="7">
    <source>
        <dbReference type="EMBL" id="GAD67489.1"/>
    </source>
</evidence>
<evidence type="ECO:0000256" key="4">
    <source>
        <dbReference type="ARBA" id="ARBA00022839"/>
    </source>
</evidence>
<evidence type="ECO:0000256" key="5">
    <source>
        <dbReference type="ARBA" id="ARBA00049244"/>
    </source>
</evidence>
<comment type="caution">
    <text evidence="7">The sequence shown here is derived from an EMBL/GenBank/DDBJ whole genome shotgun (WGS) entry which is preliminary data.</text>
</comment>
<dbReference type="PANTHER" id="PTHR30231">
    <property type="entry name" value="DNA POLYMERASE III SUBUNIT EPSILON"/>
    <property type="match status" value="1"/>
</dbReference>
<dbReference type="InterPro" id="IPR012337">
    <property type="entry name" value="RNaseH-like_sf"/>
</dbReference>
<dbReference type="GO" id="GO:0008408">
    <property type="term" value="F:3'-5' exonuclease activity"/>
    <property type="evidence" value="ECO:0007669"/>
    <property type="project" value="TreeGrafter"/>
</dbReference>
<dbReference type="EC" id="2.7.7.7" evidence="1"/>
<evidence type="ECO:0000256" key="2">
    <source>
        <dbReference type="ARBA" id="ARBA00022722"/>
    </source>
</evidence>
<keyword evidence="4" id="KW-0269">Exonuclease</keyword>
<comment type="catalytic activity">
    <reaction evidence="5">
        <text>DNA(n) + a 2'-deoxyribonucleoside 5'-triphosphate = DNA(n+1) + diphosphate</text>
        <dbReference type="Rhea" id="RHEA:22508"/>
        <dbReference type="Rhea" id="RHEA-COMP:17339"/>
        <dbReference type="Rhea" id="RHEA-COMP:17340"/>
        <dbReference type="ChEBI" id="CHEBI:33019"/>
        <dbReference type="ChEBI" id="CHEBI:61560"/>
        <dbReference type="ChEBI" id="CHEBI:173112"/>
        <dbReference type="EC" id="2.7.7.7"/>
    </reaction>
</comment>
<organism evidence="7 8">
    <name type="scientific">Vibrio proteolyticus NBRC 13287</name>
    <dbReference type="NCBI Taxonomy" id="1219065"/>
    <lineage>
        <taxon>Bacteria</taxon>
        <taxon>Pseudomonadati</taxon>
        <taxon>Pseudomonadota</taxon>
        <taxon>Gammaproteobacteria</taxon>
        <taxon>Vibrionales</taxon>
        <taxon>Vibrionaceae</taxon>
        <taxon>Vibrio</taxon>
    </lineage>
</organism>
<keyword evidence="3" id="KW-0378">Hydrolase</keyword>
<dbReference type="NCBIfam" id="TIGR00573">
    <property type="entry name" value="dnaq"/>
    <property type="match status" value="1"/>
</dbReference>
<dbReference type="GO" id="GO:0006260">
    <property type="term" value="P:DNA replication"/>
    <property type="evidence" value="ECO:0007669"/>
    <property type="project" value="InterPro"/>
</dbReference>
<evidence type="ECO:0000256" key="3">
    <source>
        <dbReference type="ARBA" id="ARBA00022801"/>
    </source>
</evidence>
<name>U3BCJ1_VIBPR</name>
<dbReference type="RefSeq" id="WP_021705460.1">
    <property type="nucleotide sequence ID" value="NZ_BATJ01000008.1"/>
</dbReference>
<dbReference type="GO" id="GO:0005829">
    <property type="term" value="C:cytosol"/>
    <property type="evidence" value="ECO:0007669"/>
    <property type="project" value="TreeGrafter"/>
</dbReference>
<dbReference type="Proteomes" id="UP000016570">
    <property type="component" value="Unassembled WGS sequence"/>
</dbReference>
<dbReference type="InterPro" id="IPR006054">
    <property type="entry name" value="DnaQ"/>
</dbReference>
<evidence type="ECO:0000259" key="6">
    <source>
        <dbReference type="SMART" id="SM00479"/>
    </source>
</evidence>